<feature type="binding site" evidence="6">
    <location>
        <position position="199"/>
    </location>
    <ligand>
        <name>ATP</name>
        <dbReference type="ChEBI" id="CHEBI:30616"/>
    </ligand>
</feature>
<evidence type="ECO:0000313" key="11">
    <source>
        <dbReference type="Proteomes" id="UP001139263"/>
    </source>
</evidence>
<feature type="binding site" evidence="6">
    <location>
        <position position="153"/>
    </location>
    <ligand>
        <name>Zn(2+)</name>
        <dbReference type="ChEBI" id="CHEBI:29105"/>
        <note>structural</note>
    </ligand>
</feature>
<dbReference type="InterPro" id="IPR027417">
    <property type="entry name" value="P-loop_NTPase"/>
</dbReference>
<feature type="binding site" evidence="6">
    <location>
        <position position="127"/>
    </location>
    <ligand>
        <name>ATP</name>
        <dbReference type="ChEBI" id="CHEBI:30616"/>
    </ligand>
</feature>
<feature type="binding site" evidence="6">
    <location>
        <begin position="85"/>
        <end position="88"/>
    </location>
    <ligand>
        <name>AMP</name>
        <dbReference type="ChEBI" id="CHEBI:456215"/>
    </ligand>
</feature>
<name>A0A9X1V9Y6_9BACL</name>
<feature type="binding site" evidence="6">
    <location>
        <position position="92"/>
    </location>
    <ligand>
        <name>AMP</name>
        <dbReference type="ChEBI" id="CHEBI:456215"/>
    </ligand>
</feature>
<dbReference type="Proteomes" id="UP001139263">
    <property type="component" value="Unassembled WGS sequence"/>
</dbReference>
<sequence>MQVVFLGLPGAGKGTQATKITEDYGIPHIATGDMFRSAISAGTDLGKEVQRYLDAGLLVPDELTIRVVKDRLEAKDAQKGFLLDGFPRTRPQAEALDQILAELGRPLTKVLYLVVSQDELLRRLTGRQVCKECGASYHVVFNPPHVEGICDRCGGKLVTRADDEPQAVAVRLQQNMLRTEELAGFYAERGLLGKIDGEQAISHVYDEIRQILRGDTHDYR</sequence>
<dbReference type="CDD" id="cd01428">
    <property type="entry name" value="ADK"/>
    <property type="match status" value="1"/>
</dbReference>
<evidence type="ECO:0000313" key="10">
    <source>
        <dbReference type="EMBL" id="MCI0183827.1"/>
    </source>
</evidence>
<dbReference type="GO" id="GO:0008270">
    <property type="term" value="F:zinc ion binding"/>
    <property type="evidence" value="ECO:0007669"/>
    <property type="project" value="UniProtKB-UniRule"/>
</dbReference>
<feature type="binding site" evidence="6">
    <location>
        <begin position="136"/>
        <end position="137"/>
    </location>
    <ligand>
        <name>ATP</name>
        <dbReference type="ChEBI" id="CHEBI:30616"/>
    </ligand>
</feature>
<dbReference type="InterPro" id="IPR007862">
    <property type="entry name" value="Adenylate_kinase_lid-dom"/>
</dbReference>
<comment type="catalytic activity">
    <reaction evidence="6 8">
        <text>AMP + ATP = 2 ADP</text>
        <dbReference type="Rhea" id="RHEA:12973"/>
        <dbReference type="ChEBI" id="CHEBI:30616"/>
        <dbReference type="ChEBI" id="CHEBI:456215"/>
        <dbReference type="ChEBI" id="CHEBI:456216"/>
        <dbReference type="EC" id="2.7.4.3"/>
    </reaction>
</comment>
<organism evidence="10 11">
    <name type="scientific">Sulfoacidibacillus ferrooxidans</name>
    <dbReference type="NCBI Taxonomy" id="2005001"/>
    <lineage>
        <taxon>Bacteria</taxon>
        <taxon>Bacillati</taxon>
        <taxon>Bacillota</taxon>
        <taxon>Bacilli</taxon>
        <taxon>Bacillales</taxon>
        <taxon>Alicyclobacillaceae</taxon>
        <taxon>Sulfoacidibacillus</taxon>
    </lineage>
</organism>
<protein>
    <recommendedName>
        <fullName evidence="6 8">Adenylate kinase</fullName>
        <shortName evidence="6">AK</shortName>
        <ecNumber evidence="6 8">2.7.4.3</ecNumber>
    </recommendedName>
    <alternativeName>
        <fullName evidence="6">ATP-AMP transphosphorylase</fullName>
    </alternativeName>
    <alternativeName>
        <fullName evidence="6">ATP:AMP phosphotransferase</fullName>
    </alternativeName>
    <alternativeName>
        <fullName evidence="6">Adenylate monophosphate kinase</fullName>
    </alternativeName>
</protein>
<proteinExistence type="inferred from homology"/>
<keyword evidence="2 6" id="KW-0545">Nucleotide biosynthesis</keyword>
<dbReference type="PANTHER" id="PTHR23359">
    <property type="entry name" value="NUCLEOTIDE KINASE"/>
    <property type="match status" value="1"/>
</dbReference>
<comment type="function">
    <text evidence="6">Catalyzes the reversible transfer of the terminal phosphate group between ATP and AMP. Plays an important role in cellular energy homeostasis and in adenine nucleotide metabolism.</text>
</comment>
<evidence type="ECO:0000256" key="4">
    <source>
        <dbReference type="ARBA" id="ARBA00022777"/>
    </source>
</evidence>
<gene>
    <name evidence="6 10" type="primary">adk</name>
    <name evidence="10" type="ORF">MM817_02118</name>
</gene>
<dbReference type="AlphaFoldDB" id="A0A9X1V9Y6"/>
<evidence type="ECO:0000256" key="2">
    <source>
        <dbReference type="ARBA" id="ARBA00022727"/>
    </source>
</evidence>
<feature type="region of interest" description="LID" evidence="6">
    <location>
        <begin position="126"/>
        <end position="163"/>
    </location>
</feature>
<feature type="binding site" evidence="6">
    <location>
        <position position="171"/>
    </location>
    <ligand>
        <name>AMP</name>
        <dbReference type="ChEBI" id="CHEBI:456215"/>
    </ligand>
</feature>
<reference evidence="10" key="1">
    <citation type="submission" date="2022-03" db="EMBL/GenBank/DDBJ databases">
        <title>Draft Genome Sequence of Firmicute Strain S0AB, a Heterotrophic Iron/Sulfur-Oxidizing Extreme Acidophile.</title>
        <authorList>
            <person name="Vergara E."/>
            <person name="Pakostova E."/>
            <person name="Johnson D.B."/>
            <person name="Holmes D.S."/>
        </authorList>
    </citation>
    <scope>NUCLEOTIDE SEQUENCE</scope>
    <source>
        <strain evidence="10">S0AB</strain>
    </source>
</reference>
<dbReference type="Pfam" id="PF05191">
    <property type="entry name" value="ADK_lid"/>
    <property type="match status" value="1"/>
</dbReference>
<feature type="domain" description="Adenylate kinase active site lid" evidence="9">
    <location>
        <begin position="127"/>
        <end position="162"/>
    </location>
</feature>
<evidence type="ECO:0000256" key="5">
    <source>
        <dbReference type="ARBA" id="ARBA00022840"/>
    </source>
</evidence>
<dbReference type="EC" id="2.7.4.3" evidence="6 8"/>
<keyword evidence="6" id="KW-0479">Metal-binding</keyword>
<evidence type="ECO:0000256" key="3">
    <source>
        <dbReference type="ARBA" id="ARBA00022741"/>
    </source>
</evidence>
<keyword evidence="11" id="KW-1185">Reference proteome</keyword>
<dbReference type="EMBL" id="JALBUF010000006">
    <property type="protein sequence ID" value="MCI0183827.1"/>
    <property type="molecule type" value="Genomic_DNA"/>
</dbReference>
<feature type="binding site" evidence="6">
    <location>
        <position position="133"/>
    </location>
    <ligand>
        <name>Zn(2+)</name>
        <dbReference type="ChEBI" id="CHEBI:29105"/>
        <note>structural</note>
    </ligand>
</feature>
<dbReference type="GO" id="GO:0044209">
    <property type="term" value="P:AMP salvage"/>
    <property type="evidence" value="ECO:0007669"/>
    <property type="project" value="UniProtKB-UniRule"/>
</dbReference>
<dbReference type="Gene3D" id="3.40.50.300">
    <property type="entry name" value="P-loop containing nucleotide triphosphate hydrolases"/>
    <property type="match status" value="1"/>
</dbReference>
<dbReference type="PROSITE" id="PS00113">
    <property type="entry name" value="ADENYLATE_KINASE"/>
    <property type="match status" value="1"/>
</dbReference>
<comment type="subcellular location">
    <subcellularLocation>
        <location evidence="6 8">Cytoplasm</location>
    </subcellularLocation>
</comment>
<accession>A0A9X1V9Y6</accession>
<feature type="binding site" evidence="6">
    <location>
        <position position="31"/>
    </location>
    <ligand>
        <name>AMP</name>
        <dbReference type="ChEBI" id="CHEBI:456215"/>
    </ligand>
</feature>
<keyword evidence="6" id="KW-0963">Cytoplasm</keyword>
<comment type="pathway">
    <text evidence="6">Purine metabolism; AMP biosynthesis via salvage pathway; AMP from ADP: step 1/1.</text>
</comment>
<keyword evidence="4 6" id="KW-0418">Kinase</keyword>
<dbReference type="NCBIfam" id="NF001381">
    <property type="entry name" value="PRK00279.1-3"/>
    <property type="match status" value="1"/>
</dbReference>
<dbReference type="InterPro" id="IPR000850">
    <property type="entry name" value="Adenylat/UMP-CMP_kin"/>
</dbReference>
<dbReference type="InterPro" id="IPR006259">
    <property type="entry name" value="Adenyl_kin_sub"/>
</dbReference>
<dbReference type="GO" id="GO:0005737">
    <property type="term" value="C:cytoplasm"/>
    <property type="evidence" value="ECO:0007669"/>
    <property type="project" value="UniProtKB-SubCell"/>
</dbReference>
<feature type="binding site" evidence="6">
    <location>
        <position position="150"/>
    </location>
    <ligand>
        <name>Zn(2+)</name>
        <dbReference type="ChEBI" id="CHEBI:29105"/>
        <note>structural</note>
    </ligand>
</feature>
<dbReference type="RefSeq" id="WP_241714639.1">
    <property type="nucleotide sequence ID" value="NZ_JALBUF010000006.1"/>
</dbReference>
<keyword evidence="3 6" id="KW-0547">Nucleotide-binding</keyword>
<keyword evidence="1 6" id="KW-0808">Transferase</keyword>
<dbReference type="SUPFAM" id="SSF52540">
    <property type="entry name" value="P-loop containing nucleoside triphosphate hydrolases"/>
    <property type="match status" value="1"/>
</dbReference>
<comment type="subunit">
    <text evidence="6 8">Monomer.</text>
</comment>
<evidence type="ECO:0000256" key="6">
    <source>
        <dbReference type="HAMAP-Rule" id="MF_00235"/>
    </source>
</evidence>
<comment type="caution">
    <text evidence="10">The sequence shown here is derived from an EMBL/GenBank/DDBJ whole genome shotgun (WGS) entry which is preliminary data.</text>
</comment>
<dbReference type="FunFam" id="3.40.50.300:FF:000106">
    <property type="entry name" value="Adenylate kinase mitochondrial"/>
    <property type="match status" value="1"/>
</dbReference>
<feature type="region of interest" description="NMP" evidence="6">
    <location>
        <begin position="30"/>
        <end position="59"/>
    </location>
</feature>
<comment type="similarity">
    <text evidence="6 7">Belongs to the adenylate kinase family.</text>
</comment>
<feature type="binding site" evidence="6">
    <location>
        <position position="130"/>
    </location>
    <ligand>
        <name>Zn(2+)</name>
        <dbReference type="ChEBI" id="CHEBI:29105"/>
        <note>structural</note>
    </ligand>
</feature>
<dbReference type="Pfam" id="PF00406">
    <property type="entry name" value="ADK"/>
    <property type="match status" value="1"/>
</dbReference>
<evidence type="ECO:0000256" key="1">
    <source>
        <dbReference type="ARBA" id="ARBA00022679"/>
    </source>
</evidence>
<feature type="binding site" evidence="6">
    <location>
        <begin position="10"/>
        <end position="15"/>
    </location>
    <ligand>
        <name>ATP</name>
        <dbReference type="ChEBI" id="CHEBI:30616"/>
    </ligand>
</feature>
<dbReference type="NCBIfam" id="NF011100">
    <property type="entry name" value="PRK14527.1"/>
    <property type="match status" value="1"/>
</dbReference>
<comment type="domain">
    <text evidence="6">Consists of three domains, a large central CORE domain and two small peripheral domains, NMPbind and LID, which undergo movements during catalysis. The LID domain closes over the site of phosphoryl transfer upon ATP binding. Assembling and dissambling the active center during each catalytic cycle provides an effective means to prevent ATP hydrolysis. Some bacteria have evolved a zinc-coordinating structure that stabilizes the LID domain.</text>
</comment>
<feature type="binding site" evidence="6">
    <location>
        <position position="36"/>
    </location>
    <ligand>
        <name>AMP</name>
        <dbReference type="ChEBI" id="CHEBI:456215"/>
    </ligand>
</feature>
<dbReference type="NCBIfam" id="NF001380">
    <property type="entry name" value="PRK00279.1-2"/>
    <property type="match status" value="1"/>
</dbReference>
<dbReference type="InterPro" id="IPR033690">
    <property type="entry name" value="Adenylat_kinase_CS"/>
</dbReference>
<evidence type="ECO:0000256" key="8">
    <source>
        <dbReference type="RuleBase" id="RU003331"/>
    </source>
</evidence>
<keyword evidence="6" id="KW-0862">Zinc</keyword>
<dbReference type="NCBIfam" id="TIGR01351">
    <property type="entry name" value="adk"/>
    <property type="match status" value="1"/>
</dbReference>
<feature type="binding site" evidence="6">
    <location>
        <position position="160"/>
    </location>
    <ligand>
        <name>AMP</name>
        <dbReference type="ChEBI" id="CHEBI:456215"/>
    </ligand>
</feature>
<evidence type="ECO:0000256" key="7">
    <source>
        <dbReference type="RuleBase" id="RU003330"/>
    </source>
</evidence>
<keyword evidence="5 6" id="KW-0067">ATP-binding</keyword>
<feature type="binding site" evidence="6">
    <location>
        <begin position="57"/>
        <end position="59"/>
    </location>
    <ligand>
        <name>AMP</name>
        <dbReference type="ChEBI" id="CHEBI:456215"/>
    </ligand>
</feature>
<dbReference type="GO" id="GO:0005524">
    <property type="term" value="F:ATP binding"/>
    <property type="evidence" value="ECO:0007669"/>
    <property type="project" value="UniProtKB-UniRule"/>
</dbReference>
<dbReference type="PRINTS" id="PR00094">
    <property type="entry name" value="ADENYLTKNASE"/>
</dbReference>
<dbReference type="HAMAP" id="MF_00235">
    <property type="entry name" value="Adenylate_kinase_Adk"/>
    <property type="match status" value="1"/>
</dbReference>
<evidence type="ECO:0000259" key="9">
    <source>
        <dbReference type="Pfam" id="PF05191"/>
    </source>
</evidence>
<dbReference type="GO" id="GO:0004017">
    <property type="term" value="F:AMP kinase activity"/>
    <property type="evidence" value="ECO:0007669"/>
    <property type="project" value="UniProtKB-UniRule"/>
</dbReference>